<dbReference type="HAMAP" id="MF_00182">
    <property type="entry name" value="Formyl_trans"/>
    <property type="match status" value="1"/>
</dbReference>
<comment type="catalytic activity">
    <reaction evidence="5">
        <text>L-methionyl-tRNA(fMet) + (6R)-10-formyltetrahydrofolate = N-formyl-L-methionyl-tRNA(fMet) + (6S)-5,6,7,8-tetrahydrofolate + H(+)</text>
        <dbReference type="Rhea" id="RHEA:24380"/>
        <dbReference type="Rhea" id="RHEA-COMP:9952"/>
        <dbReference type="Rhea" id="RHEA-COMP:9953"/>
        <dbReference type="ChEBI" id="CHEBI:15378"/>
        <dbReference type="ChEBI" id="CHEBI:57453"/>
        <dbReference type="ChEBI" id="CHEBI:78530"/>
        <dbReference type="ChEBI" id="CHEBI:78844"/>
        <dbReference type="ChEBI" id="CHEBI:195366"/>
        <dbReference type="EC" id="2.1.2.9"/>
    </reaction>
</comment>
<evidence type="ECO:0000259" key="6">
    <source>
        <dbReference type="Pfam" id="PF00551"/>
    </source>
</evidence>
<dbReference type="InterPro" id="IPR001555">
    <property type="entry name" value="GART_AS"/>
</dbReference>
<dbReference type="InterPro" id="IPR005794">
    <property type="entry name" value="Fmt"/>
</dbReference>
<reference evidence="9" key="1">
    <citation type="journal article" date="2019" name="Int. J. Syst. Evol. Microbiol.">
        <title>The Global Catalogue of Microorganisms (GCM) 10K type strain sequencing project: providing services to taxonomists for standard genome sequencing and annotation.</title>
        <authorList>
            <consortium name="The Broad Institute Genomics Platform"/>
            <consortium name="The Broad Institute Genome Sequencing Center for Infectious Disease"/>
            <person name="Wu L."/>
            <person name="Ma J."/>
        </authorList>
    </citation>
    <scope>NUCLEOTIDE SEQUENCE [LARGE SCALE GENOMIC DNA]</scope>
    <source>
        <strain evidence="9">CCM 8897</strain>
    </source>
</reference>
<organism evidence="8 9">
    <name type="scientific">Lapidilactobacillus achengensis</name>
    <dbReference type="NCBI Taxonomy" id="2486000"/>
    <lineage>
        <taxon>Bacteria</taxon>
        <taxon>Bacillati</taxon>
        <taxon>Bacillota</taxon>
        <taxon>Bacilli</taxon>
        <taxon>Lactobacillales</taxon>
        <taxon>Lactobacillaceae</taxon>
        <taxon>Lapidilactobacillus</taxon>
    </lineage>
</organism>
<dbReference type="InterPro" id="IPR041711">
    <property type="entry name" value="Met-tRNA-FMT_N"/>
</dbReference>
<dbReference type="EC" id="2.1.2.9" evidence="2 5"/>
<evidence type="ECO:0000256" key="3">
    <source>
        <dbReference type="ARBA" id="ARBA00022679"/>
    </source>
</evidence>
<dbReference type="RefSeq" id="WP_125601558.1">
    <property type="nucleotide sequence ID" value="NZ_JBHSSM010000023.1"/>
</dbReference>
<evidence type="ECO:0000256" key="2">
    <source>
        <dbReference type="ARBA" id="ARBA00012261"/>
    </source>
</evidence>
<dbReference type="Pfam" id="PF02911">
    <property type="entry name" value="Formyl_trans_C"/>
    <property type="match status" value="1"/>
</dbReference>
<dbReference type="PANTHER" id="PTHR11138:SF5">
    <property type="entry name" value="METHIONYL-TRNA FORMYLTRANSFERASE, MITOCHONDRIAL"/>
    <property type="match status" value="1"/>
</dbReference>
<dbReference type="CDD" id="cd08646">
    <property type="entry name" value="FMT_core_Met-tRNA-FMT_N"/>
    <property type="match status" value="1"/>
</dbReference>
<evidence type="ECO:0000256" key="5">
    <source>
        <dbReference type="HAMAP-Rule" id="MF_00182"/>
    </source>
</evidence>
<dbReference type="PANTHER" id="PTHR11138">
    <property type="entry name" value="METHIONYL-TRNA FORMYLTRANSFERASE"/>
    <property type="match status" value="1"/>
</dbReference>
<dbReference type="PROSITE" id="PS00373">
    <property type="entry name" value="GART"/>
    <property type="match status" value="1"/>
</dbReference>
<dbReference type="EMBL" id="JBHSSM010000023">
    <property type="protein sequence ID" value="MFC6315985.1"/>
    <property type="molecule type" value="Genomic_DNA"/>
</dbReference>
<sequence length="316" mass="33883">MTSMIFMGTPQFAVPILEALAAAPDYEILAVVTQPDKPVGRKHVLTPTPVKEAALRLHLPVFQPVKLAGSPELTQMISLHPDLIITAAFGQFLPKKLLAAAQIMPLNVHGSLLPKYRGGAPVQRAIINGDPETGVTIMEMVAKMDAGDMLSQVKVPITAIDDNGTIFEKLSLAGRDLLMATLPKVIAGTIVKVPQDPEKVTFAPNISAAEEALDLHDSAQNLVNKVRGLRPDPIAYLEFAGRRVKIWDSAVADLSTSLEPGHCVKADKQHLWLSAGAGSVWAIKELQLAGKKRMPISAFMNGYGQEFGAGQLVIGQ</sequence>
<dbReference type="CDD" id="cd08704">
    <property type="entry name" value="Met_tRNA_FMT_C"/>
    <property type="match status" value="1"/>
</dbReference>
<dbReference type="SUPFAM" id="SSF53328">
    <property type="entry name" value="Formyltransferase"/>
    <property type="match status" value="1"/>
</dbReference>
<evidence type="ECO:0000313" key="8">
    <source>
        <dbReference type="EMBL" id="MFC6315985.1"/>
    </source>
</evidence>
<comment type="similarity">
    <text evidence="1 5">Belongs to the Fmt family.</text>
</comment>
<feature type="domain" description="Formyl transferase C-terminal" evidence="7">
    <location>
        <begin position="205"/>
        <end position="303"/>
    </location>
</feature>
<dbReference type="InterPro" id="IPR005793">
    <property type="entry name" value="Formyl_trans_C"/>
</dbReference>
<dbReference type="InterPro" id="IPR002376">
    <property type="entry name" value="Formyl_transf_N"/>
</dbReference>
<dbReference type="Gene3D" id="3.40.50.12230">
    <property type="match status" value="1"/>
</dbReference>
<accession>A0ABW1UTN0</accession>
<dbReference type="NCBIfam" id="TIGR00460">
    <property type="entry name" value="fmt"/>
    <property type="match status" value="1"/>
</dbReference>
<keyword evidence="4 5" id="KW-0648">Protein biosynthesis</keyword>
<protein>
    <recommendedName>
        <fullName evidence="2 5">Methionyl-tRNA formyltransferase</fullName>
        <ecNumber evidence="2 5">2.1.2.9</ecNumber>
    </recommendedName>
</protein>
<evidence type="ECO:0000259" key="7">
    <source>
        <dbReference type="Pfam" id="PF02911"/>
    </source>
</evidence>
<keyword evidence="9" id="KW-1185">Reference proteome</keyword>
<dbReference type="InterPro" id="IPR011034">
    <property type="entry name" value="Formyl_transferase-like_C_sf"/>
</dbReference>
<evidence type="ECO:0000256" key="1">
    <source>
        <dbReference type="ARBA" id="ARBA00010699"/>
    </source>
</evidence>
<keyword evidence="3 5" id="KW-0808">Transferase</keyword>
<comment type="caution">
    <text evidence="8">The sequence shown here is derived from an EMBL/GenBank/DDBJ whole genome shotgun (WGS) entry which is preliminary data.</text>
</comment>
<dbReference type="SUPFAM" id="SSF50486">
    <property type="entry name" value="FMT C-terminal domain-like"/>
    <property type="match status" value="1"/>
</dbReference>
<evidence type="ECO:0000256" key="4">
    <source>
        <dbReference type="ARBA" id="ARBA00022917"/>
    </source>
</evidence>
<dbReference type="InterPro" id="IPR044135">
    <property type="entry name" value="Met-tRNA-FMT_C"/>
</dbReference>
<dbReference type="Proteomes" id="UP001596310">
    <property type="component" value="Unassembled WGS sequence"/>
</dbReference>
<dbReference type="Pfam" id="PF00551">
    <property type="entry name" value="Formyl_trans_N"/>
    <property type="match status" value="1"/>
</dbReference>
<gene>
    <name evidence="5 8" type="primary">fmt</name>
    <name evidence="8" type="ORF">ACFQHW_10465</name>
</gene>
<dbReference type="InterPro" id="IPR036477">
    <property type="entry name" value="Formyl_transf_N_sf"/>
</dbReference>
<dbReference type="GO" id="GO:0004479">
    <property type="term" value="F:methionyl-tRNA formyltransferase activity"/>
    <property type="evidence" value="ECO:0007669"/>
    <property type="project" value="UniProtKB-EC"/>
</dbReference>
<feature type="binding site" evidence="5">
    <location>
        <begin position="111"/>
        <end position="114"/>
    </location>
    <ligand>
        <name>(6S)-5,6,7,8-tetrahydrofolate</name>
        <dbReference type="ChEBI" id="CHEBI:57453"/>
    </ligand>
</feature>
<feature type="domain" description="Formyl transferase N-terminal" evidence="6">
    <location>
        <begin position="6"/>
        <end position="180"/>
    </location>
</feature>
<evidence type="ECO:0000313" key="9">
    <source>
        <dbReference type="Proteomes" id="UP001596310"/>
    </source>
</evidence>
<comment type="function">
    <text evidence="5">Attaches a formyl group to the free amino group of methionyl-tRNA(fMet). The formyl group appears to play a dual role in the initiator identity of N-formylmethionyl-tRNA by promoting its recognition by IF2 and preventing the misappropriation of this tRNA by the elongation apparatus.</text>
</comment>
<name>A0ABW1UTN0_9LACO</name>
<proteinExistence type="inferred from homology"/>